<keyword evidence="3" id="KW-0675">Receptor</keyword>
<feature type="signal peptide" evidence="2">
    <location>
        <begin position="1"/>
        <end position="25"/>
    </location>
</feature>
<dbReference type="Gene3D" id="3.40.190.150">
    <property type="entry name" value="Bordetella uptake gene, domain 1"/>
    <property type="match status" value="1"/>
</dbReference>
<evidence type="ECO:0000313" key="4">
    <source>
        <dbReference type="Proteomes" id="UP001549320"/>
    </source>
</evidence>
<dbReference type="RefSeq" id="WP_354445657.1">
    <property type="nucleotide sequence ID" value="NZ_JBEPSH010000007.1"/>
</dbReference>
<dbReference type="PANTHER" id="PTHR42928:SF5">
    <property type="entry name" value="BLR1237 PROTEIN"/>
    <property type="match status" value="1"/>
</dbReference>
<evidence type="ECO:0000313" key="3">
    <source>
        <dbReference type="EMBL" id="MET4578417.1"/>
    </source>
</evidence>
<dbReference type="EMBL" id="JBEPSH010000007">
    <property type="protein sequence ID" value="MET4578417.1"/>
    <property type="molecule type" value="Genomic_DNA"/>
</dbReference>
<dbReference type="SUPFAM" id="SSF53850">
    <property type="entry name" value="Periplasmic binding protein-like II"/>
    <property type="match status" value="1"/>
</dbReference>
<dbReference type="Pfam" id="PF03401">
    <property type="entry name" value="TctC"/>
    <property type="match status" value="1"/>
</dbReference>
<evidence type="ECO:0000256" key="1">
    <source>
        <dbReference type="ARBA" id="ARBA00006987"/>
    </source>
</evidence>
<dbReference type="CDD" id="cd07012">
    <property type="entry name" value="PBP2_Bug_TTT"/>
    <property type="match status" value="1"/>
</dbReference>
<protein>
    <submittedName>
        <fullName evidence="3">Tripartite-type tricarboxylate transporter receptor subunit TctC</fullName>
    </submittedName>
</protein>
<gene>
    <name evidence="3" type="ORF">ABIE13_003533</name>
</gene>
<dbReference type="PANTHER" id="PTHR42928">
    <property type="entry name" value="TRICARBOXYLATE-BINDING PROTEIN"/>
    <property type="match status" value="1"/>
</dbReference>
<reference evidence="3 4" key="1">
    <citation type="submission" date="2024-06" db="EMBL/GenBank/DDBJ databases">
        <title>Sorghum-associated microbial communities from plants grown in Nebraska, USA.</title>
        <authorList>
            <person name="Schachtman D."/>
        </authorList>
    </citation>
    <scope>NUCLEOTIDE SEQUENCE [LARGE SCALE GENOMIC DNA]</scope>
    <source>
        <strain evidence="3 4">2709</strain>
    </source>
</reference>
<dbReference type="InterPro" id="IPR005064">
    <property type="entry name" value="BUG"/>
</dbReference>
<keyword evidence="2" id="KW-0732">Signal</keyword>
<evidence type="ECO:0000256" key="2">
    <source>
        <dbReference type="SAM" id="SignalP"/>
    </source>
</evidence>
<feature type="chain" id="PRO_5046711032" evidence="2">
    <location>
        <begin position="26"/>
        <end position="324"/>
    </location>
</feature>
<dbReference type="PIRSF" id="PIRSF017082">
    <property type="entry name" value="YflP"/>
    <property type="match status" value="1"/>
</dbReference>
<accession>A0ABV2QBK3</accession>
<keyword evidence="4" id="KW-1185">Reference proteome</keyword>
<dbReference type="InterPro" id="IPR042100">
    <property type="entry name" value="Bug_dom1"/>
</dbReference>
<dbReference type="Gene3D" id="3.40.190.10">
    <property type="entry name" value="Periplasmic binding protein-like II"/>
    <property type="match status" value="1"/>
</dbReference>
<name>A0ABV2QBK3_9BURK</name>
<sequence length="324" mass="34336">MKILKKAHLGFLLAACIMAPGVASAAYPEQPIKLIVGFPPGGGGDLYGRLVAQEMGKSLGQTVIVENRAGAGGNIAADVVAKAKPDGYTLLLAMSGNFAVAQAVRGTSLAYKVPQDFEPIGLILESPIGVFVAHNSPYKTLQDLIAAAKGKSMTYASTGTGGAGHLDMEMVKQAAKVNMLHVPYRGSGPAITDMMGGSVDSFLTTASPLIGQVRQKQLRLLAIGSPRRNPALPDVPTFMESGVNVEVEQWYGLVAPACTPPEIVKTLSRHLSMALAAPNVRSVIRKDGALERDVPMSEFKNYILQDIERYKSVVTPELLKEISP</sequence>
<dbReference type="Proteomes" id="UP001549320">
    <property type="component" value="Unassembled WGS sequence"/>
</dbReference>
<proteinExistence type="inferred from homology"/>
<organism evidence="3 4">
    <name type="scientific">Ottowia thiooxydans</name>
    <dbReference type="NCBI Taxonomy" id="219182"/>
    <lineage>
        <taxon>Bacteria</taxon>
        <taxon>Pseudomonadati</taxon>
        <taxon>Pseudomonadota</taxon>
        <taxon>Betaproteobacteria</taxon>
        <taxon>Burkholderiales</taxon>
        <taxon>Comamonadaceae</taxon>
        <taxon>Ottowia</taxon>
    </lineage>
</organism>
<comment type="similarity">
    <text evidence="1">Belongs to the UPF0065 (bug) family.</text>
</comment>
<comment type="caution">
    <text evidence="3">The sequence shown here is derived from an EMBL/GenBank/DDBJ whole genome shotgun (WGS) entry which is preliminary data.</text>
</comment>